<evidence type="ECO:0000256" key="1">
    <source>
        <dbReference type="ARBA" id="ARBA00010876"/>
    </source>
</evidence>
<dbReference type="CDD" id="cd02869">
    <property type="entry name" value="PseudoU_synth_RluA_like"/>
    <property type="match status" value="1"/>
</dbReference>
<reference evidence="4 5" key="1">
    <citation type="journal article" date="2024" name="Science">
        <title>Giant polyketide synthase enzymes in the biosynthesis of giant marine polyether toxins.</title>
        <authorList>
            <person name="Fallon T.R."/>
            <person name="Shende V.V."/>
            <person name="Wierzbicki I.H."/>
            <person name="Pendleton A.L."/>
            <person name="Watervoot N.F."/>
            <person name="Auber R.P."/>
            <person name="Gonzalez D.J."/>
            <person name="Wisecaver J.H."/>
            <person name="Moore B.S."/>
        </authorList>
    </citation>
    <scope>NUCLEOTIDE SEQUENCE [LARGE SCALE GENOMIC DNA]</scope>
    <source>
        <strain evidence="4 5">12B1</strain>
    </source>
</reference>
<evidence type="ECO:0000313" key="4">
    <source>
        <dbReference type="EMBL" id="KAL1507055.1"/>
    </source>
</evidence>
<feature type="region of interest" description="Disordered" evidence="2">
    <location>
        <begin position="54"/>
        <end position="74"/>
    </location>
</feature>
<organism evidence="4 5">
    <name type="scientific">Prymnesium parvum</name>
    <name type="common">Toxic golden alga</name>
    <dbReference type="NCBI Taxonomy" id="97485"/>
    <lineage>
        <taxon>Eukaryota</taxon>
        <taxon>Haptista</taxon>
        <taxon>Haptophyta</taxon>
        <taxon>Prymnesiophyceae</taxon>
        <taxon>Prymnesiales</taxon>
        <taxon>Prymnesiaceae</taxon>
        <taxon>Prymnesium</taxon>
    </lineage>
</organism>
<evidence type="ECO:0000259" key="3">
    <source>
        <dbReference type="Pfam" id="PF00849"/>
    </source>
</evidence>
<evidence type="ECO:0000313" key="5">
    <source>
        <dbReference type="Proteomes" id="UP001515480"/>
    </source>
</evidence>
<dbReference type="InterPro" id="IPR020103">
    <property type="entry name" value="PsdUridine_synth_cat_dom_sf"/>
</dbReference>
<feature type="domain" description="Pseudouridine synthase RsuA/RluA-like" evidence="3">
    <location>
        <begin position="195"/>
        <end position="342"/>
    </location>
</feature>
<comment type="similarity">
    <text evidence="1">Belongs to the pseudouridine synthase RluA family.</text>
</comment>
<dbReference type="InterPro" id="IPR050188">
    <property type="entry name" value="RluA_PseudoU_synthase"/>
</dbReference>
<dbReference type="PANTHER" id="PTHR21600:SF87">
    <property type="entry name" value="RNA PSEUDOURIDYLATE SYNTHASE DOMAIN-CONTAINING PROTEIN 1"/>
    <property type="match status" value="1"/>
</dbReference>
<dbReference type="GO" id="GO:0009982">
    <property type="term" value="F:pseudouridine synthase activity"/>
    <property type="evidence" value="ECO:0007669"/>
    <property type="project" value="InterPro"/>
</dbReference>
<evidence type="ECO:0000256" key="2">
    <source>
        <dbReference type="SAM" id="MobiDB-lite"/>
    </source>
</evidence>
<dbReference type="EMBL" id="JBGBPQ010000018">
    <property type="protein sequence ID" value="KAL1507055.1"/>
    <property type="molecule type" value="Genomic_DNA"/>
</dbReference>
<gene>
    <name evidence="4" type="ORF">AB1Y20_007917</name>
</gene>
<dbReference type="InterPro" id="IPR006145">
    <property type="entry name" value="PsdUridine_synth_RsuA/RluA"/>
</dbReference>
<dbReference type="SUPFAM" id="SSF55120">
    <property type="entry name" value="Pseudouridine synthase"/>
    <property type="match status" value="1"/>
</dbReference>
<name>A0AB34IT68_PRYPA</name>
<keyword evidence="5" id="KW-1185">Reference proteome</keyword>
<dbReference type="Pfam" id="PF00849">
    <property type="entry name" value="PseudoU_synth_2"/>
    <property type="match status" value="1"/>
</dbReference>
<dbReference type="AlphaFoldDB" id="A0AB34IT68"/>
<dbReference type="PANTHER" id="PTHR21600">
    <property type="entry name" value="MITOCHONDRIAL RNA PSEUDOURIDINE SYNTHASE"/>
    <property type="match status" value="1"/>
</dbReference>
<dbReference type="Proteomes" id="UP001515480">
    <property type="component" value="Unassembled WGS sequence"/>
</dbReference>
<dbReference type="GO" id="GO:0000455">
    <property type="term" value="P:enzyme-directed rRNA pseudouridine synthesis"/>
    <property type="evidence" value="ECO:0007669"/>
    <property type="project" value="TreeGrafter"/>
</dbReference>
<dbReference type="GO" id="GO:0003723">
    <property type="term" value="F:RNA binding"/>
    <property type="evidence" value="ECO:0007669"/>
    <property type="project" value="InterPro"/>
</dbReference>
<comment type="caution">
    <text evidence="4">The sequence shown here is derived from an EMBL/GenBank/DDBJ whole genome shotgun (WGS) entry which is preliminary data.</text>
</comment>
<dbReference type="Gene3D" id="3.30.2350.10">
    <property type="entry name" value="Pseudouridine synthase"/>
    <property type="match status" value="1"/>
</dbReference>
<accession>A0AB34IT68</accession>
<proteinExistence type="inferred from homology"/>
<protein>
    <recommendedName>
        <fullName evidence="3">Pseudouridine synthase RsuA/RluA-like domain-containing protein</fullName>
    </recommendedName>
</protein>
<sequence>MIVALAENLGGGRFRFRNRRRRWRLWAVSASKPPARRMWAVLLASRGHAFLSASPSLLPRRTPPPSALSPAASPRDVPPLLMRWDAAPAPPLTHTFSSESLEALDGETRLAQLAAVAFAELGSKSQAVAALKRGDLRLNDQPYAEGCRRLIAGDRLTLELPPRAPLTGKRLEARCRFIAHLTQQGLRCVHEDDDLAVVFKPGGVHTKARQNPKFGALEDALPALLSPPAAADGLPAPLAMHRLDVRVSGLLLVAKTRAAALALSRQFEAHRVGKRYEALLVGAPPDELQIDTPVEVDGVALPSHSELRVVRRQPHPQWGVLSHVQLSPRTGRTHQLRVHTASLGMPIVGDDLYWDAAVAARARLEMPPLPPVRRGGGLFLQSSAIEFDHPRSGERVSVEMPAEPKFAALLERAQRGDTYHKQRAEE</sequence>